<keyword evidence="1" id="KW-1133">Transmembrane helix</keyword>
<comment type="caution">
    <text evidence="2">The sequence shown here is derived from an EMBL/GenBank/DDBJ whole genome shotgun (WGS) entry which is preliminary data.</text>
</comment>
<proteinExistence type="predicted"/>
<evidence type="ECO:0000256" key="1">
    <source>
        <dbReference type="SAM" id="Phobius"/>
    </source>
</evidence>
<accession>A0A1B7M176</accession>
<dbReference type="Pfam" id="PF22765">
    <property type="entry name" value="DUF7010"/>
    <property type="match status" value="1"/>
</dbReference>
<dbReference type="AlphaFoldDB" id="A0A1B7M176"/>
<feature type="transmembrane region" description="Helical" evidence="1">
    <location>
        <begin position="111"/>
        <end position="131"/>
    </location>
</feature>
<dbReference type="RefSeq" id="WP_043057068.1">
    <property type="nucleotide sequence ID" value="NZ_LXEY01000012.1"/>
</dbReference>
<dbReference type="EMBL" id="LXEY01000012">
    <property type="protein sequence ID" value="OAV62356.1"/>
    <property type="molecule type" value="Genomic_DNA"/>
</dbReference>
<sequence>MTTALATSAEGLSHLRRDISQRTGRGLNAIVAGILLWTTFTILGTLITDTDILALVYVFGAGVLFPLSLLVAKPLRLDPFAKGNPLGVLAGLLGAAQILFVPLMIGATLAVPAMVPWFLAVLVGAHFLPFSWVYDSRAYIFAAVSIPIVVGLIAWLLPSTVALTVPASVAVLLILTAVLLRGENTQTS</sequence>
<reference evidence="2 3" key="1">
    <citation type="submission" date="2016-04" db="EMBL/GenBank/DDBJ databases">
        <title>First whole genome shotgun sequence of the bacterium Enteractinococcus sp. strain UASWS1574.</title>
        <authorList>
            <person name="Crovadore J."/>
            <person name="Chablais R."/>
            <person name="Lefort F."/>
        </authorList>
    </citation>
    <scope>NUCLEOTIDE SEQUENCE [LARGE SCALE GENOMIC DNA]</scope>
    <source>
        <strain evidence="2 3">UASWS1574</strain>
    </source>
</reference>
<feature type="transmembrane region" description="Helical" evidence="1">
    <location>
        <begin position="138"/>
        <end position="157"/>
    </location>
</feature>
<keyword evidence="3" id="KW-1185">Reference proteome</keyword>
<feature type="transmembrane region" description="Helical" evidence="1">
    <location>
        <begin position="163"/>
        <end position="180"/>
    </location>
</feature>
<name>A0A1B7M176_9MICC</name>
<dbReference type="InterPro" id="IPR053824">
    <property type="entry name" value="DUF7010"/>
</dbReference>
<organism evidence="2 3">
    <name type="scientific">Enteractinococcus helveticum</name>
    <dbReference type="NCBI Taxonomy" id="1837282"/>
    <lineage>
        <taxon>Bacteria</taxon>
        <taxon>Bacillati</taxon>
        <taxon>Actinomycetota</taxon>
        <taxon>Actinomycetes</taxon>
        <taxon>Micrococcales</taxon>
        <taxon>Micrococcaceae</taxon>
    </lineage>
</organism>
<keyword evidence="1" id="KW-0472">Membrane</keyword>
<feature type="transmembrane region" description="Helical" evidence="1">
    <location>
        <begin position="52"/>
        <end position="72"/>
    </location>
</feature>
<feature type="transmembrane region" description="Helical" evidence="1">
    <location>
        <begin position="26"/>
        <end position="46"/>
    </location>
</feature>
<gene>
    <name evidence="2" type="ORF">A6F49_06480</name>
</gene>
<evidence type="ECO:0000313" key="3">
    <source>
        <dbReference type="Proteomes" id="UP000078292"/>
    </source>
</evidence>
<keyword evidence="1" id="KW-0812">Transmembrane</keyword>
<feature type="transmembrane region" description="Helical" evidence="1">
    <location>
        <begin position="84"/>
        <end position="105"/>
    </location>
</feature>
<protein>
    <submittedName>
        <fullName evidence="2">Uncharacterized protein</fullName>
    </submittedName>
</protein>
<dbReference type="OrthoDB" id="3242785at2"/>
<evidence type="ECO:0000313" key="2">
    <source>
        <dbReference type="EMBL" id="OAV62356.1"/>
    </source>
</evidence>
<dbReference type="Proteomes" id="UP000078292">
    <property type="component" value="Unassembled WGS sequence"/>
</dbReference>
<dbReference type="STRING" id="1837282.A6F49_06480"/>